<organism evidence="2">
    <name type="scientific">Tanacetum cinerariifolium</name>
    <name type="common">Dalmatian daisy</name>
    <name type="synonym">Chrysanthemum cinerariifolium</name>
    <dbReference type="NCBI Taxonomy" id="118510"/>
    <lineage>
        <taxon>Eukaryota</taxon>
        <taxon>Viridiplantae</taxon>
        <taxon>Streptophyta</taxon>
        <taxon>Embryophyta</taxon>
        <taxon>Tracheophyta</taxon>
        <taxon>Spermatophyta</taxon>
        <taxon>Magnoliopsida</taxon>
        <taxon>eudicotyledons</taxon>
        <taxon>Gunneridae</taxon>
        <taxon>Pentapetalae</taxon>
        <taxon>asterids</taxon>
        <taxon>campanulids</taxon>
        <taxon>Asterales</taxon>
        <taxon>Asteraceae</taxon>
        <taxon>Asteroideae</taxon>
        <taxon>Anthemideae</taxon>
        <taxon>Anthemidinae</taxon>
        <taxon>Tanacetum</taxon>
    </lineage>
</organism>
<accession>A0A699JY67</accession>
<gene>
    <name evidence="2" type="ORF">Tci_636873</name>
</gene>
<feature type="compositionally biased region" description="Gly residues" evidence="1">
    <location>
        <begin position="1"/>
        <end position="13"/>
    </location>
</feature>
<feature type="non-terminal residue" evidence="2">
    <location>
        <position position="211"/>
    </location>
</feature>
<sequence>MFVVGVSGGGSGSGVRVVESGWETGGRDEKRSSEDERTNSRDAEITRIHVEEELQIMIDGLDRSNETQREFYTSVLRNQARWKEKDFKGMTVEEIKENFDLVWKQIHDFIPIGLKEEAERFKRKRIRFEQESVKKLKTSEEVKATEEVPEDMNMMHASVEWKLYDSCGVHHVTSKDNEIFMLIEKDYPLRKGLAIVMISYKLQVENYSQKE</sequence>
<name>A0A699JY67_TANCI</name>
<feature type="region of interest" description="Disordered" evidence="1">
    <location>
        <begin position="1"/>
        <end position="41"/>
    </location>
</feature>
<feature type="compositionally biased region" description="Basic and acidic residues" evidence="1">
    <location>
        <begin position="25"/>
        <end position="41"/>
    </location>
</feature>
<evidence type="ECO:0000256" key="1">
    <source>
        <dbReference type="SAM" id="MobiDB-lite"/>
    </source>
</evidence>
<dbReference type="AlphaFoldDB" id="A0A699JY67"/>
<evidence type="ECO:0000313" key="2">
    <source>
        <dbReference type="EMBL" id="GFA64901.1"/>
    </source>
</evidence>
<dbReference type="EMBL" id="BKCJ010461752">
    <property type="protein sequence ID" value="GFA64901.1"/>
    <property type="molecule type" value="Genomic_DNA"/>
</dbReference>
<protein>
    <submittedName>
        <fullName evidence="2">Uncharacterized protein</fullName>
    </submittedName>
</protein>
<proteinExistence type="predicted"/>
<reference evidence="2" key="1">
    <citation type="journal article" date="2019" name="Sci. Rep.">
        <title>Draft genome of Tanacetum cinerariifolium, the natural source of mosquito coil.</title>
        <authorList>
            <person name="Yamashiro T."/>
            <person name="Shiraishi A."/>
            <person name="Satake H."/>
            <person name="Nakayama K."/>
        </authorList>
    </citation>
    <scope>NUCLEOTIDE SEQUENCE</scope>
</reference>
<comment type="caution">
    <text evidence="2">The sequence shown here is derived from an EMBL/GenBank/DDBJ whole genome shotgun (WGS) entry which is preliminary data.</text>
</comment>